<dbReference type="Proteomes" id="UP000290287">
    <property type="component" value="Unassembled WGS sequence"/>
</dbReference>
<reference evidence="9 10" key="1">
    <citation type="submission" date="2017-10" db="EMBL/GenBank/DDBJ databases">
        <title>Nyctiphanis sp. nov., isolated from the stomach of the euphausiid Nyctiphanes simplex (Hansen, 1911) in the Gulf of California.</title>
        <authorList>
            <person name="Gomez-Gil B."/>
            <person name="Aguilar-Mendez M."/>
            <person name="Lopez-Cortes A."/>
            <person name="Gomez-Gutierrez J."/>
            <person name="Roque A."/>
            <person name="Lang E."/>
            <person name="Gonzalez-Castillo A."/>
        </authorList>
    </citation>
    <scope>NUCLEOTIDE SEQUENCE [LARGE SCALE GENOMIC DNA]</scope>
    <source>
        <strain evidence="9 10">CAIM 600</strain>
    </source>
</reference>
<dbReference type="SUPFAM" id="SSF103473">
    <property type="entry name" value="MFS general substrate transporter"/>
    <property type="match status" value="1"/>
</dbReference>
<dbReference type="EMBL" id="PEIB01000051">
    <property type="protein sequence ID" value="RXJ70385.1"/>
    <property type="molecule type" value="Genomic_DNA"/>
</dbReference>
<feature type="transmembrane region" description="Helical" evidence="7">
    <location>
        <begin position="27"/>
        <end position="53"/>
    </location>
</feature>
<feature type="transmembrane region" description="Helical" evidence="7">
    <location>
        <begin position="338"/>
        <end position="358"/>
    </location>
</feature>
<feature type="transmembrane region" description="Helical" evidence="7">
    <location>
        <begin position="308"/>
        <end position="326"/>
    </location>
</feature>
<evidence type="ECO:0000256" key="7">
    <source>
        <dbReference type="SAM" id="Phobius"/>
    </source>
</evidence>
<gene>
    <name evidence="9" type="ORF">CS022_23505</name>
</gene>
<evidence type="ECO:0000313" key="10">
    <source>
        <dbReference type="Proteomes" id="UP000290287"/>
    </source>
</evidence>
<feature type="transmembrane region" description="Helical" evidence="7">
    <location>
        <begin position="91"/>
        <end position="111"/>
    </location>
</feature>
<dbReference type="Gene3D" id="1.20.1250.20">
    <property type="entry name" value="MFS general substrate transporter like domains"/>
    <property type="match status" value="1"/>
</dbReference>
<feature type="transmembrane region" description="Helical" evidence="7">
    <location>
        <begin position="242"/>
        <end position="261"/>
    </location>
</feature>
<protein>
    <submittedName>
        <fullName evidence="9">MFS transporter</fullName>
    </submittedName>
</protein>
<dbReference type="PANTHER" id="PTHR23513:SF6">
    <property type="entry name" value="MAJOR FACILITATOR SUPERFAMILY ASSOCIATED DOMAIN-CONTAINING PROTEIN"/>
    <property type="match status" value="1"/>
</dbReference>
<evidence type="ECO:0000256" key="5">
    <source>
        <dbReference type="ARBA" id="ARBA00022989"/>
    </source>
</evidence>
<proteinExistence type="predicted"/>
<feature type="transmembrane region" description="Helical" evidence="7">
    <location>
        <begin position="59"/>
        <end position="79"/>
    </location>
</feature>
<feature type="transmembrane region" description="Helical" evidence="7">
    <location>
        <begin position="379"/>
        <end position="402"/>
    </location>
</feature>
<evidence type="ECO:0000256" key="1">
    <source>
        <dbReference type="ARBA" id="ARBA00004651"/>
    </source>
</evidence>
<organism evidence="9 10">
    <name type="scientific">Veronia nyctiphanis</name>
    <dbReference type="NCBI Taxonomy" id="1278244"/>
    <lineage>
        <taxon>Bacteria</taxon>
        <taxon>Pseudomonadati</taxon>
        <taxon>Pseudomonadota</taxon>
        <taxon>Gammaproteobacteria</taxon>
        <taxon>Vibrionales</taxon>
        <taxon>Vibrionaceae</taxon>
        <taxon>Veronia</taxon>
    </lineage>
</organism>
<keyword evidence="2" id="KW-0813">Transport</keyword>
<keyword evidence="5 7" id="KW-1133">Transmembrane helix</keyword>
<evidence type="ECO:0000256" key="6">
    <source>
        <dbReference type="ARBA" id="ARBA00023136"/>
    </source>
</evidence>
<keyword evidence="3" id="KW-1003">Cell membrane</keyword>
<keyword evidence="10" id="KW-1185">Reference proteome</keyword>
<dbReference type="InterPro" id="IPR036259">
    <property type="entry name" value="MFS_trans_sf"/>
</dbReference>
<dbReference type="PANTHER" id="PTHR23513">
    <property type="entry name" value="INTEGRAL MEMBRANE EFFLUX PROTEIN-RELATED"/>
    <property type="match status" value="1"/>
</dbReference>
<comment type="subcellular location">
    <subcellularLocation>
        <location evidence="1">Cell membrane</location>
        <topology evidence="1">Multi-pass membrane protein</topology>
    </subcellularLocation>
</comment>
<keyword evidence="6 7" id="KW-0472">Membrane</keyword>
<evidence type="ECO:0000256" key="3">
    <source>
        <dbReference type="ARBA" id="ARBA00022475"/>
    </source>
</evidence>
<dbReference type="GO" id="GO:0005886">
    <property type="term" value="C:plasma membrane"/>
    <property type="evidence" value="ECO:0007669"/>
    <property type="project" value="UniProtKB-SubCell"/>
</dbReference>
<feature type="domain" description="Major facilitator superfamily (MFS) profile" evidence="8">
    <location>
        <begin position="239"/>
        <end position="441"/>
    </location>
</feature>
<dbReference type="InterPro" id="IPR010290">
    <property type="entry name" value="TM_effector"/>
</dbReference>
<name>A0A4Q0YJ41_9GAMM</name>
<dbReference type="AlphaFoldDB" id="A0A4Q0YJ41"/>
<accession>A0A4Q0YJ41</accession>
<dbReference type="GO" id="GO:0022857">
    <property type="term" value="F:transmembrane transporter activity"/>
    <property type="evidence" value="ECO:0007669"/>
    <property type="project" value="InterPro"/>
</dbReference>
<feature type="transmembrane region" description="Helical" evidence="7">
    <location>
        <begin position="273"/>
        <end position="296"/>
    </location>
</feature>
<feature type="transmembrane region" description="Helical" evidence="7">
    <location>
        <begin position="408"/>
        <end position="425"/>
    </location>
</feature>
<dbReference type="PROSITE" id="PS50850">
    <property type="entry name" value="MFS"/>
    <property type="match status" value="1"/>
</dbReference>
<comment type="caution">
    <text evidence="9">The sequence shown here is derived from an EMBL/GenBank/DDBJ whole genome shotgun (WGS) entry which is preliminary data.</text>
</comment>
<keyword evidence="4 7" id="KW-0812">Transmembrane</keyword>
<feature type="transmembrane region" description="Helical" evidence="7">
    <location>
        <begin position="174"/>
        <end position="207"/>
    </location>
</feature>
<evidence type="ECO:0000259" key="8">
    <source>
        <dbReference type="PROSITE" id="PS50850"/>
    </source>
</evidence>
<dbReference type="Pfam" id="PF05977">
    <property type="entry name" value="MFS_3"/>
    <property type="match status" value="1"/>
</dbReference>
<dbReference type="InterPro" id="IPR020846">
    <property type="entry name" value="MFS_dom"/>
</dbReference>
<sequence length="441" mass="48391">MVLEIQSRRTIKDEFYMFPKVVFSRRFYLLTLANIFSKLGNSLSEIAIPLFVYQITGSAVATASVVAIAQLPNVLVGLASGPFIDKFSPRTVSMCCDGLNALTIMLIPLLFSVELLDTTILTLLVVLSKAIDVPGETAKQVLLPQIIKRDKLPQEKANGITAMTDNLADLLGPAIAGILIATIGALYVLVIDAATFALAVGLIYFGLRCHTKTDAAIKAKNAKSSFKQSWVYLRQHKGVWRLAVYSMLINIVACALLQLTLQVISQQYSINEAWLGFWFSAFAVGTSLTSIAYTFIGHRLSHLRLLQLTPIGQVFGLSVIFGAVLFSERLTATLPFLAEIWPVLIALGMFVYGVNLGVGSVIDNTLLQKWVPEPIQGTVFSIYTSLRWAGVPLGTMMAGYFLQRAETAWLFICFTILLFLAGFVWPKNKSFTAIEAAETTR</sequence>
<evidence type="ECO:0000313" key="9">
    <source>
        <dbReference type="EMBL" id="RXJ70385.1"/>
    </source>
</evidence>
<evidence type="ECO:0000256" key="2">
    <source>
        <dbReference type="ARBA" id="ARBA00022448"/>
    </source>
</evidence>
<dbReference type="CDD" id="cd06173">
    <property type="entry name" value="MFS_MefA_like"/>
    <property type="match status" value="1"/>
</dbReference>
<evidence type="ECO:0000256" key="4">
    <source>
        <dbReference type="ARBA" id="ARBA00022692"/>
    </source>
</evidence>